<accession>A0ABY9C5V1</accession>
<feature type="compositionally biased region" description="Polar residues" evidence="2">
    <location>
        <begin position="437"/>
        <end position="446"/>
    </location>
</feature>
<feature type="repeat" description="ANK" evidence="1">
    <location>
        <begin position="780"/>
        <end position="809"/>
    </location>
</feature>
<feature type="transmembrane region" description="Helical" evidence="3">
    <location>
        <begin position="343"/>
        <end position="362"/>
    </location>
</feature>
<feature type="repeat" description="ANK" evidence="1">
    <location>
        <begin position="48"/>
        <end position="69"/>
    </location>
</feature>
<dbReference type="Pfam" id="PF13962">
    <property type="entry name" value="PGG"/>
    <property type="match status" value="1"/>
</dbReference>
<feature type="transmembrane region" description="Helical" evidence="3">
    <location>
        <begin position="1223"/>
        <end position="1248"/>
    </location>
</feature>
<feature type="compositionally biased region" description="Basic and acidic residues" evidence="2">
    <location>
        <begin position="461"/>
        <end position="489"/>
    </location>
</feature>
<feature type="region of interest" description="Disordered" evidence="2">
    <location>
        <begin position="393"/>
        <end position="489"/>
    </location>
</feature>
<evidence type="ECO:0000313" key="5">
    <source>
        <dbReference type="EMBL" id="WJZ90098.1"/>
    </source>
</evidence>
<feature type="compositionally biased region" description="Polar residues" evidence="2">
    <location>
        <begin position="313"/>
        <end position="327"/>
    </location>
</feature>
<feature type="compositionally biased region" description="Polar residues" evidence="2">
    <location>
        <begin position="280"/>
        <end position="297"/>
    </location>
</feature>
<keyword evidence="6" id="KW-1185">Reference proteome</keyword>
<evidence type="ECO:0000256" key="3">
    <source>
        <dbReference type="SAM" id="Phobius"/>
    </source>
</evidence>
<feature type="transmembrane region" description="Helical" evidence="3">
    <location>
        <begin position="696"/>
        <end position="721"/>
    </location>
</feature>
<evidence type="ECO:0000256" key="1">
    <source>
        <dbReference type="PROSITE-ProRule" id="PRU00023"/>
    </source>
</evidence>
<evidence type="ECO:0000256" key="2">
    <source>
        <dbReference type="SAM" id="MobiDB-lite"/>
    </source>
</evidence>
<dbReference type="PROSITE" id="PS50297">
    <property type="entry name" value="ANK_REP_REGION"/>
    <property type="match status" value="2"/>
</dbReference>
<feature type="domain" description="PGG" evidence="4">
    <location>
        <begin position="1177"/>
        <end position="1289"/>
    </location>
</feature>
<name>A0ABY9C5V1_VITVI</name>
<protein>
    <recommendedName>
        <fullName evidence="4">PGG domain-containing protein</fullName>
    </recommendedName>
</protein>
<feature type="region of interest" description="Disordered" evidence="2">
    <location>
        <begin position="280"/>
        <end position="327"/>
    </location>
</feature>
<feature type="transmembrane region" description="Helical" evidence="3">
    <location>
        <begin position="1269"/>
        <end position="1290"/>
    </location>
</feature>
<dbReference type="EMBL" id="CP126654">
    <property type="protein sequence ID" value="WJZ90098.1"/>
    <property type="molecule type" value="Genomic_DNA"/>
</dbReference>
<keyword evidence="3" id="KW-0812">Transmembrane</keyword>
<dbReference type="InterPro" id="IPR026961">
    <property type="entry name" value="PGG_dom"/>
</dbReference>
<feature type="region of interest" description="Disordered" evidence="2">
    <location>
        <begin position="997"/>
        <end position="1029"/>
    </location>
</feature>
<keyword evidence="3" id="KW-0472">Membrane</keyword>
<keyword evidence="3" id="KW-1133">Transmembrane helix</keyword>
<dbReference type="PANTHER" id="PTHR24177">
    <property type="entry name" value="CASKIN"/>
    <property type="match status" value="1"/>
</dbReference>
<dbReference type="SMART" id="SM00248">
    <property type="entry name" value="ANK"/>
    <property type="match status" value="11"/>
</dbReference>
<dbReference type="SUPFAM" id="SSF48403">
    <property type="entry name" value="Ankyrin repeat"/>
    <property type="match status" value="4"/>
</dbReference>
<dbReference type="Gene3D" id="1.25.40.20">
    <property type="entry name" value="Ankyrin repeat-containing domain"/>
    <property type="match status" value="5"/>
</dbReference>
<dbReference type="Proteomes" id="UP001227230">
    <property type="component" value="Chromosome 7"/>
</dbReference>
<dbReference type="PANTHER" id="PTHR24177:SF103">
    <property type="entry name" value="PGG DOMAIN-CONTAINING PROTEIN"/>
    <property type="match status" value="1"/>
</dbReference>
<keyword evidence="1" id="KW-0040">ANK repeat</keyword>
<dbReference type="PROSITE" id="PS50088">
    <property type="entry name" value="ANK_REPEAT"/>
    <property type="match status" value="2"/>
</dbReference>
<organism evidence="5 6">
    <name type="scientific">Vitis vinifera</name>
    <name type="common">Grape</name>
    <dbReference type="NCBI Taxonomy" id="29760"/>
    <lineage>
        <taxon>Eukaryota</taxon>
        <taxon>Viridiplantae</taxon>
        <taxon>Streptophyta</taxon>
        <taxon>Embryophyta</taxon>
        <taxon>Tracheophyta</taxon>
        <taxon>Spermatophyta</taxon>
        <taxon>Magnoliopsida</taxon>
        <taxon>eudicotyledons</taxon>
        <taxon>Gunneridae</taxon>
        <taxon>Pentapetalae</taxon>
        <taxon>rosids</taxon>
        <taxon>Vitales</taxon>
        <taxon>Vitaceae</taxon>
        <taxon>Viteae</taxon>
        <taxon>Vitis</taxon>
    </lineage>
</organism>
<gene>
    <name evidence="5" type="ORF">VitviT2T_009270</name>
</gene>
<evidence type="ECO:0000313" key="6">
    <source>
        <dbReference type="Proteomes" id="UP001227230"/>
    </source>
</evidence>
<dbReference type="InterPro" id="IPR036770">
    <property type="entry name" value="Ankyrin_rpt-contain_sf"/>
</dbReference>
<reference evidence="5 6" key="1">
    <citation type="journal article" date="2023" name="Hortic Res">
        <title>The complete reference genome for grapevine (Vitis vinifera L.) genetics and breeding.</title>
        <authorList>
            <person name="Shi X."/>
            <person name="Cao S."/>
            <person name="Wang X."/>
            <person name="Huang S."/>
            <person name="Wang Y."/>
            <person name="Liu Z."/>
            <person name="Liu W."/>
            <person name="Leng X."/>
            <person name="Peng Y."/>
            <person name="Wang N."/>
            <person name="Wang Y."/>
            <person name="Ma Z."/>
            <person name="Xu X."/>
            <person name="Zhang F."/>
            <person name="Xue H."/>
            <person name="Zhong H."/>
            <person name="Wang Y."/>
            <person name="Zhang K."/>
            <person name="Velt A."/>
            <person name="Avia K."/>
            <person name="Holtgrawe D."/>
            <person name="Grimplet J."/>
            <person name="Matus J.T."/>
            <person name="Ware D."/>
            <person name="Wu X."/>
            <person name="Wang H."/>
            <person name="Liu C."/>
            <person name="Fang Y."/>
            <person name="Rustenholz C."/>
            <person name="Cheng Z."/>
            <person name="Xiao H."/>
            <person name="Zhou Y."/>
        </authorList>
    </citation>
    <scope>NUCLEOTIDE SEQUENCE [LARGE SCALE GENOMIC DNA]</scope>
    <source>
        <strain evidence="6">cv. Pinot noir / PN40024</strain>
        <tissue evidence="5">Leaf</tissue>
    </source>
</reference>
<feature type="compositionally biased region" description="Basic and acidic residues" evidence="2">
    <location>
        <begin position="1017"/>
        <end position="1029"/>
    </location>
</feature>
<dbReference type="Pfam" id="PF12796">
    <property type="entry name" value="Ank_2"/>
    <property type="match status" value="2"/>
</dbReference>
<feature type="transmembrane region" description="Helical" evidence="3">
    <location>
        <begin position="1302"/>
        <end position="1329"/>
    </location>
</feature>
<dbReference type="InterPro" id="IPR002110">
    <property type="entry name" value="Ankyrin_rpt"/>
</dbReference>
<feature type="transmembrane region" description="Helical" evidence="3">
    <location>
        <begin position="656"/>
        <end position="675"/>
    </location>
</feature>
<evidence type="ECO:0000259" key="4">
    <source>
        <dbReference type="Pfam" id="PF13962"/>
    </source>
</evidence>
<proteinExistence type="predicted"/>
<sequence length="1339" mass="150981">MASTRETRQNMEVIKKKLFRSAMQGKWDEVVNIYKENEEVHMAKITKSGDTALHVAVSDDQARIVEQLLLIIRGKAKVKEVLKIQNERGNTILHLAASMGSMEMCKCIADALPDLIGARNHDSETPLFLAALHGKKEAFICLDEICGLDKGNTYCRRNDGDTILHCAIAGEYFDLAFQIISRYKNLVNSVNEQGLSPLHLLATKHSAFRSGSHFRWFTNIIYHCIFVEKLKEETFKQEEAIVKAFDEEKDPLCPENYQTCINFLRLPWSALTILFDPGNRPNTNLEQSDQKTTNANTGKDPRTGGQADLEDPSGNQSNMKAKGELQSQGHQLIPSNYHTCFNIIKFVFKAILVILGFGFKAVKKVRQKKEKHVWAAQILDELLCHASFYEYEDNGRNPQQPSQKKDADTTPYSISDDHGVSFDNTLESQHLPEGTAAQPSSAANQQGEDKGTPADQSSPEAQRKQNDNGKNKKNEQDKKKPSEMERKETSLLVAAKNGVVEIVERILELFPVAIHDKDYQKKNIVLLAVEYRQPHVYELLVKRKVLKDAVFRHVDRDGNSALHLAAMLGENKPWLIPGAALQMQWEIKWYEFVKRSVPQHFFVRCNQKGETAKDIFTEKHMDLVQAGGEWLFKTSESCSVVAALIATVAFATSSTVPVTCFPVIFFAVAQFPLYFDLMWATFKKVPQRSYKSKVSLSVYGGLPQLGQLVCSTYTIIILGTFSNRTVVVVLRRGRMAFVVDTEQGATGPSLISYAMQGKWEKVVDICKEDPWAHDEKTTTSGDTALHIAVSDGREDVVVKLVQLMAHRNVYLINIKNDRGNTPLHLAASVGNVRMCKCIAAEYPELVGVRNNENETPLFLAALHGMKDAFLCLSNICSSTANNKVYEYLRRSDGENSLHCAITGEYFGKQSSHNARRQERPHPNYYGICYENFIKLVAKAWTLPAVMVVEVFPSSHNRDLEKQYLMIKLTQHHIGWYQENVIKKVFDQETSLLAYYGEANPDDSESEEEPRPKASAHHSSEVKQKEEALKRTWGMGKRKSPVLIAAENGIIEMVEKILKLFPAAIRHVDSDQKNIVLLAVKNRQISVYELLLNRKPLEESAFRMVDSEGNSALHLAATLGDYRPYPFAALQMQWEIKWYKYVKNSVPRHFFIRYNNKNQVPKEIFTESHKELVREGGKWLNNTSNSCSVVATLVTTVAFATTATIPGGFKENSSEPTLEHHPGFLVYAISSLIALSFSVTSVVTFLAILTSRYQVKDFGRGLPRKLLLGLTSLFISIGAMLVCFCAGHFFLLKNVLKQTAFPVYAVACLPVTFFAVAQFPFYFDLIWAIFKKVPQRTIYG</sequence>